<accession>A0A0A8XXH5</accession>
<dbReference type="EMBL" id="GBRH01279339">
    <property type="protein sequence ID" value="JAD18556.1"/>
    <property type="molecule type" value="Transcribed_RNA"/>
</dbReference>
<name>A0A0A8XXH5_ARUDO</name>
<reference evidence="1" key="2">
    <citation type="journal article" date="2015" name="Data Brief">
        <title>Shoot transcriptome of the giant reed, Arundo donax.</title>
        <authorList>
            <person name="Barrero R.A."/>
            <person name="Guerrero F.D."/>
            <person name="Moolhuijzen P."/>
            <person name="Goolsby J.A."/>
            <person name="Tidwell J."/>
            <person name="Bellgard S.E."/>
            <person name="Bellgard M.I."/>
        </authorList>
    </citation>
    <scope>NUCLEOTIDE SEQUENCE</scope>
    <source>
        <tissue evidence="1">Shoot tissue taken approximately 20 cm above the soil surface</tissue>
    </source>
</reference>
<organism evidence="1">
    <name type="scientific">Arundo donax</name>
    <name type="common">Giant reed</name>
    <name type="synonym">Donax arundinaceus</name>
    <dbReference type="NCBI Taxonomy" id="35708"/>
    <lineage>
        <taxon>Eukaryota</taxon>
        <taxon>Viridiplantae</taxon>
        <taxon>Streptophyta</taxon>
        <taxon>Embryophyta</taxon>
        <taxon>Tracheophyta</taxon>
        <taxon>Spermatophyta</taxon>
        <taxon>Magnoliopsida</taxon>
        <taxon>Liliopsida</taxon>
        <taxon>Poales</taxon>
        <taxon>Poaceae</taxon>
        <taxon>PACMAD clade</taxon>
        <taxon>Arundinoideae</taxon>
        <taxon>Arundineae</taxon>
        <taxon>Arundo</taxon>
    </lineage>
</organism>
<evidence type="ECO:0000313" key="1">
    <source>
        <dbReference type="EMBL" id="JAD18556.1"/>
    </source>
</evidence>
<reference evidence="1" key="1">
    <citation type="submission" date="2014-09" db="EMBL/GenBank/DDBJ databases">
        <authorList>
            <person name="Magalhaes I.L.F."/>
            <person name="Oliveira U."/>
            <person name="Santos F.R."/>
            <person name="Vidigal T.H.D.A."/>
            <person name="Brescovit A.D."/>
            <person name="Santos A.J."/>
        </authorList>
    </citation>
    <scope>NUCLEOTIDE SEQUENCE</scope>
    <source>
        <tissue evidence="1">Shoot tissue taken approximately 20 cm above the soil surface</tissue>
    </source>
</reference>
<protein>
    <submittedName>
        <fullName evidence="1">Uncharacterized protein</fullName>
    </submittedName>
</protein>
<dbReference type="AlphaFoldDB" id="A0A0A8XXH5"/>
<proteinExistence type="predicted"/>
<sequence>MDCTTASFQQKGFLQEESAKLEETAQEKNQNNLKSSFAEKALSVAAPVVPTKGDGEVDHERLVAALAELGQKGRVLRFVGKFALLWGRIRGAMSLTDRLISFLCISERPLFQRCENFFKVWLEV</sequence>